<dbReference type="AlphaFoldDB" id="A0A8J3W2T8"/>
<dbReference type="InterPro" id="IPR006680">
    <property type="entry name" value="Amidohydro-rel"/>
</dbReference>
<organism evidence="3 4">
    <name type="scientific">Planobispora longispora</name>
    <dbReference type="NCBI Taxonomy" id="28887"/>
    <lineage>
        <taxon>Bacteria</taxon>
        <taxon>Bacillati</taxon>
        <taxon>Actinomycetota</taxon>
        <taxon>Actinomycetes</taxon>
        <taxon>Streptosporangiales</taxon>
        <taxon>Streptosporangiaceae</taxon>
        <taxon>Planobispora</taxon>
    </lineage>
</organism>
<dbReference type="InterPro" id="IPR032465">
    <property type="entry name" value="ACMSD"/>
</dbReference>
<gene>
    <name evidence="3" type="ORF">Plo01_00390</name>
</gene>
<evidence type="ECO:0000256" key="1">
    <source>
        <dbReference type="ARBA" id="ARBA00023239"/>
    </source>
</evidence>
<dbReference type="GO" id="GO:0016831">
    <property type="term" value="F:carboxy-lyase activity"/>
    <property type="evidence" value="ECO:0007669"/>
    <property type="project" value="InterPro"/>
</dbReference>
<dbReference type="GO" id="GO:0016787">
    <property type="term" value="F:hydrolase activity"/>
    <property type="evidence" value="ECO:0007669"/>
    <property type="project" value="InterPro"/>
</dbReference>
<evidence type="ECO:0000313" key="4">
    <source>
        <dbReference type="Proteomes" id="UP000616724"/>
    </source>
</evidence>
<dbReference type="InterPro" id="IPR032466">
    <property type="entry name" value="Metal_Hydrolase"/>
</dbReference>
<reference evidence="3 4" key="1">
    <citation type="submission" date="2021-01" db="EMBL/GenBank/DDBJ databases">
        <title>Whole genome shotgun sequence of Planobispora longispora NBRC 13918.</title>
        <authorList>
            <person name="Komaki H."/>
            <person name="Tamura T."/>
        </authorList>
    </citation>
    <scope>NUCLEOTIDE SEQUENCE [LARGE SCALE GENOMIC DNA]</scope>
    <source>
        <strain evidence="3 4">NBRC 13918</strain>
    </source>
</reference>
<dbReference type="PANTHER" id="PTHR21240">
    <property type="entry name" value="2-AMINO-3-CARBOXYLMUCONATE-6-SEMIALDEHYDE DECARBOXYLASE"/>
    <property type="match status" value="1"/>
</dbReference>
<dbReference type="GO" id="GO:0005737">
    <property type="term" value="C:cytoplasm"/>
    <property type="evidence" value="ECO:0007669"/>
    <property type="project" value="TreeGrafter"/>
</dbReference>
<dbReference type="EMBL" id="BOOH01000001">
    <property type="protein sequence ID" value="GIH73610.1"/>
    <property type="molecule type" value="Genomic_DNA"/>
</dbReference>
<proteinExistence type="predicted"/>
<dbReference type="Gene3D" id="3.20.20.140">
    <property type="entry name" value="Metal-dependent hydrolases"/>
    <property type="match status" value="1"/>
</dbReference>
<comment type="caution">
    <text evidence="3">The sequence shown here is derived from an EMBL/GenBank/DDBJ whole genome shotgun (WGS) entry which is preliminary data.</text>
</comment>
<dbReference type="PANTHER" id="PTHR21240:SF28">
    <property type="entry name" value="ISO-OROTATE DECARBOXYLASE (EUROFUNG)"/>
    <property type="match status" value="1"/>
</dbReference>
<name>A0A8J3W2T8_9ACTN</name>
<protein>
    <recommendedName>
        <fullName evidence="2">Amidohydrolase-related domain-containing protein</fullName>
    </recommendedName>
</protein>
<sequence length="321" mass="35822">MEIIDAHTHVFRSREHGREAFGYFLSRNPRSGHPAEPVAYGTVEELRRMMTRNGVSGANILMFTWSGQYWRDGQFTLPDDGVRRASAAEELRRRIVDRIRDNNAWAAAHKDLTYFCGVDAVLMDEETMLAEVESRIADGASGVKIVPRDMRIRGDDPRLRPLFDWCASRGVPVLTESSGHGAAFGRPAGFEKPLTEFPTLKLVFAHCGHSPVFGEGADAEVVELAGRFENVHADLSLRLLEVADGTVDPERMAAHIRRIGVDRVLYGSNFVLAELLQPVAEAERPQLARTESSLRAFLRLPLTEEELAAVAAKNFRRLTSR</sequence>
<evidence type="ECO:0000259" key="2">
    <source>
        <dbReference type="Pfam" id="PF04909"/>
    </source>
</evidence>
<dbReference type="Proteomes" id="UP000616724">
    <property type="component" value="Unassembled WGS sequence"/>
</dbReference>
<evidence type="ECO:0000313" key="3">
    <source>
        <dbReference type="EMBL" id="GIH73610.1"/>
    </source>
</evidence>
<feature type="domain" description="Amidohydrolase-related" evidence="2">
    <location>
        <begin position="80"/>
        <end position="318"/>
    </location>
</feature>
<dbReference type="Pfam" id="PF04909">
    <property type="entry name" value="Amidohydro_2"/>
    <property type="match status" value="1"/>
</dbReference>
<keyword evidence="1" id="KW-0456">Lyase</keyword>
<dbReference type="RefSeq" id="WP_203888371.1">
    <property type="nucleotide sequence ID" value="NZ_BOOH01000001.1"/>
</dbReference>
<accession>A0A8J3W2T8</accession>
<dbReference type="SUPFAM" id="SSF51556">
    <property type="entry name" value="Metallo-dependent hydrolases"/>
    <property type="match status" value="1"/>
</dbReference>
<dbReference type="GO" id="GO:0019748">
    <property type="term" value="P:secondary metabolic process"/>
    <property type="evidence" value="ECO:0007669"/>
    <property type="project" value="TreeGrafter"/>
</dbReference>
<keyword evidence="4" id="KW-1185">Reference proteome</keyword>